<feature type="region of interest" description="Disordered" evidence="3">
    <location>
        <begin position="253"/>
        <end position="278"/>
    </location>
</feature>
<keyword evidence="6" id="KW-1185">Reference proteome</keyword>
<evidence type="ECO:0000259" key="4">
    <source>
        <dbReference type="Pfam" id="PF14909"/>
    </source>
</evidence>
<comment type="similarity">
    <text evidence="1">Belongs to the SPATA6 family.</text>
</comment>
<dbReference type="PANTHER" id="PTHR16435">
    <property type="entry name" value="SPERMATOGENESIS-ASSOCIATED PROTEIN 6 SPATA6"/>
    <property type="match status" value="1"/>
</dbReference>
<protein>
    <submittedName>
        <fullName evidence="5">Spermatosis associated 6 like</fullName>
    </submittedName>
</protein>
<dbReference type="GO" id="GO:0120212">
    <property type="term" value="C:sperm head-tail coupling apparatus"/>
    <property type="evidence" value="ECO:0007669"/>
    <property type="project" value="InterPro"/>
</dbReference>
<dbReference type="AlphaFoldDB" id="A0A8C5LQB5"/>
<reference evidence="5" key="2">
    <citation type="submission" date="2025-09" db="UniProtKB">
        <authorList>
            <consortium name="Ensembl"/>
        </authorList>
    </citation>
    <scope>IDENTIFICATION</scope>
</reference>
<dbReference type="InterPro" id="IPR032732">
    <property type="entry name" value="SPATA6_N"/>
</dbReference>
<dbReference type="InterPro" id="IPR042769">
    <property type="entry name" value="SPATA6_fam"/>
</dbReference>
<dbReference type="OrthoDB" id="5963614at2759"/>
<name>A0A8C5LQB5_9ANUR</name>
<sequence>MPLKVVVELQIHAVTCPGVFLPEKDEIFLNVSIMNQIKETGCLPAIFPLLFHEKMRFEKLFHKAADPAAITQLLEKDIARFEMVQLSHTAGDVLAIYEENSRDFLFPEPKLTPPYPGVDREVLMKTVHGFPGIAPKIEFSTRTTIKETTCKKKRHGCNRNTKRSLSTSPTKSRTSENQIGCIRSPERNYISPTRSSKSRSPSPYARRRMCELNKDSQQRLSHLNAGNSEFKSSFENKPPFIVRHVDSSKLLGWSSSSEQKSPKTKCYSRSPDRLNQPPLRRALSFDSFQDETAGKNFLALDTVKPSRKNISFEDWGKSTSTPFQLNKPSLRDDSNERELRSSLHERFHPDQSTWEVIHNRVRRLLSTHRAKQKLSYQYVATYFGLIFHPRMPNPALGQRMQSHVVPPLQSSLAVEPQYLSPVVRSSLPGHGPGGDVRR</sequence>
<proteinExistence type="inferred from homology"/>
<dbReference type="GO" id="GO:0007283">
    <property type="term" value="P:spermatogenesis"/>
    <property type="evidence" value="ECO:0007669"/>
    <property type="project" value="InterPro"/>
</dbReference>
<accession>A0A8C5LQB5</accession>
<feature type="compositionally biased region" description="Basic residues" evidence="3">
    <location>
        <begin position="151"/>
        <end position="162"/>
    </location>
</feature>
<feature type="domain" description="Spermatogenesis-associated protein 6 N-terminal" evidence="4">
    <location>
        <begin position="7"/>
        <end position="145"/>
    </location>
</feature>
<dbReference type="Proteomes" id="UP000694569">
    <property type="component" value="Unplaced"/>
</dbReference>
<keyword evidence="2" id="KW-0597">Phosphoprotein</keyword>
<gene>
    <name evidence="5" type="primary">SPATA6L</name>
</gene>
<dbReference type="Ensembl" id="ENSLLET00000001750.1">
    <property type="protein sequence ID" value="ENSLLEP00000001670.1"/>
    <property type="gene ID" value="ENSLLEG00000001082.1"/>
</dbReference>
<reference evidence="5" key="1">
    <citation type="submission" date="2025-08" db="UniProtKB">
        <authorList>
            <consortium name="Ensembl"/>
        </authorList>
    </citation>
    <scope>IDENTIFICATION</scope>
</reference>
<dbReference type="GeneTree" id="ENSGT00530000063821"/>
<evidence type="ECO:0000256" key="3">
    <source>
        <dbReference type="SAM" id="MobiDB-lite"/>
    </source>
</evidence>
<dbReference type="Pfam" id="PF14909">
    <property type="entry name" value="SPATA6"/>
    <property type="match status" value="1"/>
</dbReference>
<evidence type="ECO:0000313" key="6">
    <source>
        <dbReference type="Proteomes" id="UP000694569"/>
    </source>
</evidence>
<feature type="compositionally biased region" description="Low complexity" evidence="3">
    <location>
        <begin position="191"/>
        <end position="204"/>
    </location>
</feature>
<evidence type="ECO:0000256" key="2">
    <source>
        <dbReference type="ARBA" id="ARBA00022553"/>
    </source>
</evidence>
<evidence type="ECO:0000313" key="5">
    <source>
        <dbReference type="Ensembl" id="ENSLLEP00000001670.1"/>
    </source>
</evidence>
<dbReference type="GO" id="GO:0032027">
    <property type="term" value="F:myosin light chain binding"/>
    <property type="evidence" value="ECO:0007669"/>
    <property type="project" value="InterPro"/>
</dbReference>
<organism evidence="5 6">
    <name type="scientific">Leptobrachium leishanense</name>
    <name type="common">Leishan spiny toad</name>
    <dbReference type="NCBI Taxonomy" id="445787"/>
    <lineage>
        <taxon>Eukaryota</taxon>
        <taxon>Metazoa</taxon>
        <taxon>Chordata</taxon>
        <taxon>Craniata</taxon>
        <taxon>Vertebrata</taxon>
        <taxon>Euteleostomi</taxon>
        <taxon>Amphibia</taxon>
        <taxon>Batrachia</taxon>
        <taxon>Anura</taxon>
        <taxon>Pelobatoidea</taxon>
        <taxon>Megophryidae</taxon>
        <taxon>Leptobrachium</taxon>
    </lineage>
</organism>
<feature type="region of interest" description="Disordered" evidence="3">
    <location>
        <begin position="150"/>
        <end position="205"/>
    </location>
</feature>
<feature type="compositionally biased region" description="Polar residues" evidence="3">
    <location>
        <begin position="163"/>
        <end position="178"/>
    </location>
</feature>
<evidence type="ECO:0000256" key="1">
    <source>
        <dbReference type="ARBA" id="ARBA00006215"/>
    </source>
</evidence>
<dbReference type="PANTHER" id="PTHR16435:SF5">
    <property type="entry name" value="SPERMATOGENESIS ASSOCIATED 6-LIKE PROTEIN"/>
    <property type="match status" value="1"/>
</dbReference>